<evidence type="ECO:0000313" key="1">
    <source>
        <dbReference type="EMBL" id="KAG6530852.1"/>
    </source>
</evidence>
<accession>A0A8J5HT65</accession>
<protein>
    <submittedName>
        <fullName evidence="1">Uncharacterized protein</fullName>
    </submittedName>
</protein>
<dbReference type="Proteomes" id="UP000734854">
    <property type="component" value="Unassembled WGS sequence"/>
</dbReference>
<comment type="caution">
    <text evidence="1">The sequence shown here is derived from an EMBL/GenBank/DDBJ whole genome shotgun (WGS) entry which is preliminary data.</text>
</comment>
<dbReference type="AlphaFoldDB" id="A0A8J5HT65"/>
<reference evidence="1 2" key="1">
    <citation type="submission" date="2020-08" db="EMBL/GenBank/DDBJ databases">
        <title>Plant Genome Project.</title>
        <authorList>
            <person name="Zhang R.-G."/>
        </authorList>
    </citation>
    <scope>NUCLEOTIDE SEQUENCE [LARGE SCALE GENOMIC DNA]</scope>
    <source>
        <tissue evidence="1">Rhizome</tissue>
    </source>
</reference>
<sequence length="242" mass="26890">MLPSSLGNKERKLENNGDESKAYSLDFGCDLQLPFATLLVVGQQNLLDKADGSGRLGATARRDNGHRQMPGLLPLCARLDGDAAVPQAKPGMLWFSQLSDFVCFGDMMKLGGIYAIWWSLETFRIARFIWEFMLGGDFKFVSKCGRVWDFKAILLFVSIGVIFSATDFVRTLQDPKRKVHKSVKGVLKLEVEKLHTSLVDVDNISDGGSIIIDSNDDGDRFTETSLRKYHSNGHDIPIIAMA</sequence>
<keyword evidence="2" id="KW-1185">Reference proteome</keyword>
<proteinExistence type="predicted"/>
<gene>
    <name evidence="1" type="ORF">ZIOFF_004613</name>
</gene>
<name>A0A8J5HT65_ZINOF</name>
<organism evidence="1 2">
    <name type="scientific">Zingiber officinale</name>
    <name type="common">Ginger</name>
    <name type="synonym">Amomum zingiber</name>
    <dbReference type="NCBI Taxonomy" id="94328"/>
    <lineage>
        <taxon>Eukaryota</taxon>
        <taxon>Viridiplantae</taxon>
        <taxon>Streptophyta</taxon>
        <taxon>Embryophyta</taxon>
        <taxon>Tracheophyta</taxon>
        <taxon>Spermatophyta</taxon>
        <taxon>Magnoliopsida</taxon>
        <taxon>Liliopsida</taxon>
        <taxon>Zingiberales</taxon>
        <taxon>Zingiberaceae</taxon>
        <taxon>Zingiber</taxon>
    </lineage>
</organism>
<evidence type="ECO:0000313" key="2">
    <source>
        <dbReference type="Proteomes" id="UP000734854"/>
    </source>
</evidence>
<dbReference type="EMBL" id="JACMSC010000002">
    <property type="protein sequence ID" value="KAG6530852.1"/>
    <property type="molecule type" value="Genomic_DNA"/>
</dbReference>